<dbReference type="InterPro" id="IPR007569">
    <property type="entry name" value="DUF559"/>
</dbReference>
<organism evidence="2 3">
    <name type="scientific">Devosia aurantiaca</name>
    <dbReference type="NCBI Taxonomy" id="2714858"/>
    <lineage>
        <taxon>Bacteria</taxon>
        <taxon>Pseudomonadati</taxon>
        <taxon>Pseudomonadota</taxon>
        <taxon>Alphaproteobacteria</taxon>
        <taxon>Hyphomicrobiales</taxon>
        <taxon>Devosiaceae</taxon>
        <taxon>Devosia</taxon>
    </lineage>
</organism>
<keyword evidence="3" id="KW-1185">Reference proteome</keyword>
<proteinExistence type="predicted"/>
<dbReference type="Proteomes" id="UP000474802">
    <property type="component" value="Unassembled WGS sequence"/>
</dbReference>
<dbReference type="Gene3D" id="3.40.960.10">
    <property type="entry name" value="VSR Endonuclease"/>
    <property type="match status" value="1"/>
</dbReference>
<evidence type="ECO:0000313" key="2">
    <source>
        <dbReference type="EMBL" id="NGP18221.1"/>
    </source>
</evidence>
<reference evidence="2 3" key="2">
    <citation type="submission" date="2020-03" db="EMBL/GenBank/DDBJ databases">
        <title>Devosia chinhatensis sp. nov., isolated from a hexachlorocyclohexane (HCH) dump site in India.</title>
        <authorList>
            <person name="Kumar M."/>
            <person name="Lal R."/>
        </authorList>
    </citation>
    <scope>NUCLEOTIDE SEQUENCE [LARGE SCALE GENOMIC DNA]</scope>
    <source>
        <strain evidence="2 3">H239</strain>
    </source>
</reference>
<gene>
    <name evidence="2" type="ORF">G5575_11595</name>
</gene>
<dbReference type="Pfam" id="PF04480">
    <property type="entry name" value="DUF559"/>
    <property type="match status" value="1"/>
</dbReference>
<evidence type="ECO:0000313" key="3">
    <source>
        <dbReference type="Proteomes" id="UP000474802"/>
    </source>
</evidence>
<accession>A0A6M1SZZ6</accession>
<protein>
    <submittedName>
        <fullName evidence="2">DUF559 domain-containing protein</fullName>
    </submittedName>
</protein>
<dbReference type="AlphaFoldDB" id="A0A6M1SZZ6"/>
<name>A0A6M1SZZ6_9HYPH</name>
<dbReference type="EMBL" id="JAALFG010000002">
    <property type="protein sequence ID" value="NGP18221.1"/>
    <property type="molecule type" value="Genomic_DNA"/>
</dbReference>
<feature type="domain" description="DUF559" evidence="1">
    <location>
        <begin position="8"/>
        <end position="48"/>
    </location>
</feature>
<reference evidence="2 3" key="1">
    <citation type="submission" date="2020-02" db="EMBL/GenBank/DDBJ databases">
        <authorList>
            <person name="Khan S.A."/>
            <person name="Jeon C.O."/>
            <person name="Chun B.H."/>
        </authorList>
    </citation>
    <scope>NUCLEOTIDE SEQUENCE [LARGE SCALE GENOMIC DNA]</scope>
    <source>
        <strain evidence="2 3">H239</strain>
    </source>
</reference>
<sequence>MLHPWRETGMHWRRQAPVGPYVVDSVCKKRKLIVEIDGDSHYFDQAIARMRLERRFWRPGRSRAAVQQCGCVGECGGRVRGAARDFERGKRLAQIRLLFPILQTGTAVM</sequence>
<comment type="caution">
    <text evidence="2">The sequence shown here is derived from an EMBL/GenBank/DDBJ whole genome shotgun (WGS) entry which is preliminary data.</text>
</comment>
<evidence type="ECO:0000259" key="1">
    <source>
        <dbReference type="Pfam" id="PF04480"/>
    </source>
</evidence>